<evidence type="ECO:0000259" key="6">
    <source>
        <dbReference type="Pfam" id="PF25975"/>
    </source>
</evidence>
<evidence type="ECO:0000313" key="7">
    <source>
        <dbReference type="EMBL" id="URL60116.1"/>
    </source>
</evidence>
<dbReference type="Proteomes" id="UP001056681">
    <property type="component" value="Chromosome"/>
</dbReference>
<dbReference type="SUPFAM" id="SSF111369">
    <property type="entry name" value="HlyD-like secretion proteins"/>
    <property type="match status" value="1"/>
</dbReference>
<proteinExistence type="inferred from homology"/>
<dbReference type="EMBL" id="CP063231">
    <property type="protein sequence ID" value="URL60116.1"/>
    <property type="molecule type" value="Genomic_DNA"/>
</dbReference>
<dbReference type="InterPro" id="IPR058647">
    <property type="entry name" value="BSH_CzcB-like"/>
</dbReference>
<feature type="domain" description="CusB-like beta-barrel" evidence="4">
    <location>
        <begin position="219"/>
        <end position="291"/>
    </location>
</feature>
<evidence type="ECO:0000256" key="1">
    <source>
        <dbReference type="ARBA" id="ARBA00009477"/>
    </source>
</evidence>
<dbReference type="Pfam" id="PF25954">
    <property type="entry name" value="Beta-barrel_RND_2"/>
    <property type="match status" value="1"/>
</dbReference>
<accession>A0ABY4T5D9</accession>
<feature type="chain" id="PRO_5045071170" evidence="3">
    <location>
        <begin position="29"/>
        <end position="372"/>
    </location>
</feature>
<dbReference type="InterPro" id="IPR006143">
    <property type="entry name" value="RND_pump_MFP"/>
</dbReference>
<dbReference type="NCBIfam" id="TIGR01730">
    <property type="entry name" value="RND_mfp"/>
    <property type="match status" value="1"/>
</dbReference>
<dbReference type="Gene3D" id="2.40.30.170">
    <property type="match status" value="1"/>
</dbReference>
<evidence type="ECO:0000256" key="2">
    <source>
        <dbReference type="ARBA" id="ARBA00022448"/>
    </source>
</evidence>
<sequence length="372" mass="39519">MIARLLRFNRPSFFALALMSALPLAVSAEETKAPGADNPLVLDAAAIKTAGIVVDTLAVRTVSDQIKAPGEVKVDAYNTVLVAPRVASQVVARKAKLGDVVAAGTPLVVLSSVEVAETQGALIVASQDWQRVASLGPQAVSARRYNEALVQRDQAKAKLKAYGLSDGQISQLLKRGSSAADGSFELIAPSTGRITTDAFLVGERIEAGRPLFTLVTEASVWVEARLAPADAEQIKEGDAVTVVAHGTELPGKVIQRSHQTDEKTRTVDVRIQVGNEKDMLHPGELVEARITVRSATQQLAVPAEAIVLLQNQATVFVRGKAPGQFEPVAVEVGDTRSGWTEIKQGLRAGAPYVRKGAFALKARMLRSQLGED</sequence>
<evidence type="ECO:0000256" key="3">
    <source>
        <dbReference type="SAM" id="SignalP"/>
    </source>
</evidence>
<protein>
    <submittedName>
        <fullName evidence="7">Efflux RND transporter periplasmic adaptor subunit</fullName>
    </submittedName>
</protein>
<dbReference type="InterPro" id="IPR058792">
    <property type="entry name" value="Beta-barrel_RND_2"/>
</dbReference>
<evidence type="ECO:0000259" key="4">
    <source>
        <dbReference type="Pfam" id="PF25954"/>
    </source>
</evidence>
<keyword evidence="3" id="KW-0732">Signal</keyword>
<feature type="domain" description="CzcB-like C-terminal circularly permuted SH3-like" evidence="6">
    <location>
        <begin position="299"/>
        <end position="361"/>
    </location>
</feature>
<evidence type="ECO:0000313" key="8">
    <source>
        <dbReference type="Proteomes" id="UP001056681"/>
    </source>
</evidence>
<feature type="domain" description="CzcB-like barrel-sandwich hybrid" evidence="5">
    <location>
        <begin position="79"/>
        <end position="214"/>
    </location>
</feature>
<dbReference type="RefSeq" id="WP_250340567.1">
    <property type="nucleotide sequence ID" value="NZ_CP063231.1"/>
</dbReference>
<dbReference type="InterPro" id="IPR058649">
    <property type="entry name" value="CzcB_C"/>
</dbReference>
<reference evidence="7" key="1">
    <citation type="submission" date="2020-10" db="EMBL/GenBank/DDBJ databases">
        <title>Whole-genome sequence of Luteibacter sp. EIF3.</title>
        <authorList>
            <person name="Friedrich I."/>
            <person name="Hertel R."/>
            <person name="Daniel R."/>
        </authorList>
    </citation>
    <scope>NUCLEOTIDE SEQUENCE</scope>
    <source>
        <strain evidence="7">EIF3</strain>
    </source>
</reference>
<evidence type="ECO:0000259" key="5">
    <source>
        <dbReference type="Pfam" id="PF25973"/>
    </source>
</evidence>
<dbReference type="Pfam" id="PF25975">
    <property type="entry name" value="CzcB_C"/>
    <property type="match status" value="1"/>
</dbReference>
<dbReference type="Pfam" id="PF25973">
    <property type="entry name" value="BSH_CzcB"/>
    <property type="match status" value="1"/>
</dbReference>
<gene>
    <name evidence="7" type="ORF">IM816_08580</name>
</gene>
<organism evidence="7 8">
    <name type="scientific">Luteibacter flocculans</name>
    <dbReference type="NCBI Taxonomy" id="2780091"/>
    <lineage>
        <taxon>Bacteria</taxon>
        <taxon>Pseudomonadati</taxon>
        <taxon>Pseudomonadota</taxon>
        <taxon>Gammaproteobacteria</taxon>
        <taxon>Lysobacterales</taxon>
        <taxon>Rhodanobacteraceae</taxon>
        <taxon>Luteibacter</taxon>
    </lineage>
</organism>
<keyword evidence="2" id="KW-0813">Transport</keyword>
<dbReference type="InterPro" id="IPR051909">
    <property type="entry name" value="MFP_Cation_Efflux"/>
</dbReference>
<keyword evidence="8" id="KW-1185">Reference proteome</keyword>
<name>A0ABY4T5D9_9GAMM</name>
<dbReference type="PANTHER" id="PTHR30097:SF4">
    <property type="entry name" value="SLR6042 PROTEIN"/>
    <property type="match status" value="1"/>
</dbReference>
<dbReference type="Gene3D" id="2.40.420.20">
    <property type="match status" value="1"/>
</dbReference>
<dbReference type="PANTHER" id="PTHR30097">
    <property type="entry name" value="CATION EFFLUX SYSTEM PROTEIN CUSB"/>
    <property type="match status" value="1"/>
</dbReference>
<feature type="signal peptide" evidence="3">
    <location>
        <begin position="1"/>
        <end position="28"/>
    </location>
</feature>
<comment type="similarity">
    <text evidence="1">Belongs to the membrane fusion protein (MFP) (TC 8.A.1) family.</text>
</comment>